<feature type="transmembrane region" description="Helical" evidence="10">
    <location>
        <begin position="48"/>
        <end position="68"/>
    </location>
</feature>
<keyword evidence="4 10" id="KW-1133">Transmembrane helix</keyword>
<dbReference type="GO" id="GO:0007189">
    <property type="term" value="P:adenylate cyclase-activating G protein-coupled receptor signaling pathway"/>
    <property type="evidence" value="ECO:0007669"/>
    <property type="project" value="TreeGrafter"/>
</dbReference>
<dbReference type="PROSITE" id="PS50261">
    <property type="entry name" value="G_PROTEIN_RECEP_F2_4"/>
    <property type="match status" value="1"/>
</dbReference>
<dbReference type="PANTHER" id="PTHR23112:SF23">
    <property type="entry name" value="CYCLIC AMP RECEPTOR 1-RELATED"/>
    <property type="match status" value="1"/>
</dbReference>
<feature type="region of interest" description="Disordered" evidence="9">
    <location>
        <begin position="351"/>
        <end position="383"/>
    </location>
</feature>
<feature type="transmembrane region" description="Helical" evidence="10">
    <location>
        <begin position="121"/>
        <end position="143"/>
    </location>
</feature>
<feature type="compositionally biased region" description="Polar residues" evidence="9">
    <location>
        <begin position="352"/>
        <end position="363"/>
    </location>
</feature>
<comment type="subcellular location">
    <subcellularLocation>
        <location evidence="1">Membrane</location>
        <topology evidence="1">Multi-pass membrane protein</topology>
    </subcellularLocation>
</comment>
<dbReference type="PRINTS" id="PR00247">
    <property type="entry name" value="GPCRCAMP"/>
</dbReference>
<keyword evidence="8" id="KW-0807">Transducer</keyword>
<feature type="compositionally biased region" description="Low complexity" evidence="9">
    <location>
        <begin position="294"/>
        <end position="304"/>
    </location>
</feature>
<dbReference type="SUPFAM" id="SSF81321">
    <property type="entry name" value="Family A G protein-coupled receptor-like"/>
    <property type="match status" value="1"/>
</dbReference>
<dbReference type="EMBL" id="EU797669">
    <property type="protein sequence ID" value="ACF17591.1"/>
    <property type="molecule type" value="Genomic_DNA"/>
</dbReference>
<feature type="transmembrane region" description="Helical" evidence="10">
    <location>
        <begin position="208"/>
        <end position="228"/>
    </location>
</feature>
<dbReference type="GO" id="GO:0004930">
    <property type="term" value="F:G protein-coupled receptor activity"/>
    <property type="evidence" value="ECO:0007669"/>
    <property type="project" value="UniProtKB-KW"/>
</dbReference>
<evidence type="ECO:0000256" key="5">
    <source>
        <dbReference type="ARBA" id="ARBA00023040"/>
    </source>
</evidence>
<evidence type="ECO:0000256" key="10">
    <source>
        <dbReference type="SAM" id="Phobius"/>
    </source>
</evidence>
<dbReference type="AlphaFoldDB" id="B3VSF1"/>
<evidence type="ECO:0000259" key="11">
    <source>
        <dbReference type="PROSITE" id="PS50261"/>
    </source>
</evidence>
<evidence type="ECO:0000256" key="3">
    <source>
        <dbReference type="ARBA" id="ARBA00022692"/>
    </source>
</evidence>
<feature type="compositionally biased region" description="Low complexity" evidence="9">
    <location>
        <begin position="401"/>
        <end position="425"/>
    </location>
</feature>
<dbReference type="InterPro" id="IPR017981">
    <property type="entry name" value="GPCR_2-like_7TM"/>
</dbReference>
<dbReference type="PANTHER" id="PTHR23112">
    <property type="entry name" value="G PROTEIN-COUPLED RECEPTOR 157-RELATED"/>
    <property type="match status" value="1"/>
</dbReference>
<dbReference type="InterPro" id="IPR000848">
    <property type="entry name" value="GPCR_cAMP"/>
</dbReference>
<evidence type="ECO:0000256" key="1">
    <source>
        <dbReference type="ARBA" id="ARBA00004141"/>
    </source>
</evidence>
<feature type="transmembrane region" description="Helical" evidence="10">
    <location>
        <begin position="12"/>
        <end position="36"/>
    </location>
</feature>
<dbReference type="CDD" id="cd14940">
    <property type="entry name" value="7tmE_cAMP_R_Slime_mold"/>
    <property type="match status" value="1"/>
</dbReference>
<keyword evidence="3 10" id="KW-0812">Transmembrane</keyword>
<organism evidence="12">
    <name type="scientific">Cavenderia aureostipes</name>
    <dbReference type="NCBI Taxonomy" id="142829"/>
    <lineage>
        <taxon>Eukaryota</taxon>
        <taxon>Amoebozoa</taxon>
        <taxon>Evosea</taxon>
        <taxon>Eumycetozoa</taxon>
        <taxon>Dictyostelia</taxon>
        <taxon>Acytosteliales</taxon>
        <taxon>Cavenderiaceae</taxon>
        <taxon>Cavenderia</taxon>
    </lineage>
</organism>
<evidence type="ECO:0000313" key="12">
    <source>
        <dbReference type="EMBL" id="ACF17591.1"/>
    </source>
</evidence>
<feature type="compositionally biased region" description="Low complexity" evidence="9">
    <location>
        <begin position="315"/>
        <end position="331"/>
    </location>
</feature>
<feature type="compositionally biased region" description="Low complexity" evidence="9">
    <location>
        <begin position="364"/>
        <end position="383"/>
    </location>
</feature>
<dbReference type="InterPro" id="IPR022343">
    <property type="entry name" value="GCR1-cAMP_receptor"/>
</dbReference>
<feature type="transmembrane region" description="Helical" evidence="10">
    <location>
        <begin position="80"/>
        <end position="109"/>
    </location>
</feature>
<name>B3VSF1_9MYCE</name>
<dbReference type="Pfam" id="PF05462">
    <property type="entry name" value="Dicty_CAR"/>
    <property type="match status" value="1"/>
</dbReference>
<reference evidence="12" key="1">
    <citation type="submission" date="2008-06" db="EMBL/GenBank/DDBJ databases">
        <title>Activated cAMP receptors switch encystation to sporulation.</title>
        <authorList>
            <person name="Kawabe Y."/>
            <person name="Morio T."/>
            <person name="Tanaka Y."/>
            <person name="Schaap P."/>
        </authorList>
    </citation>
    <scope>NUCLEOTIDE SEQUENCE</scope>
    <source>
        <strain evidence="12">YA6</strain>
    </source>
</reference>
<evidence type="ECO:0000256" key="2">
    <source>
        <dbReference type="ARBA" id="ARBA00008360"/>
    </source>
</evidence>
<keyword evidence="5" id="KW-0297">G-protein coupled receptor</keyword>
<comment type="similarity">
    <text evidence="2">Belongs to the G-protein coupled receptor 5 family.</text>
</comment>
<evidence type="ECO:0000256" key="7">
    <source>
        <dbReference type="ARBA" id="ARBA00023170"/>
    </source>
</evidence>
<keyword evidence="7 12" id="KW-0675">Receptor</keyword>
<keyword evidence="6 10" id="KW-0472">Membrane</keyword>
<feature type="transmembrane region" description="Helical" evidence="10">
    <location>
        <begin position="240"/>
        <end position="259"/>
    </location>
</feature>
<evidence type="ECO:0000256" key="9">
    <source>
        <dbReference type="SAM" id="MobiDB-lite"/>
    </source>
</evidence>
<protein>
    <submittedName>
        <fullName evidence="12">cAMP receptor cAR</fullName>
    </submittedName>
</protein>
<dbReference type="PRINTS" id="PR02001">
    <property type="entry name" value="GCR1CAMPR"/>
</dbReference>
<feature type="region of interest" description="Disordered" evidence="9">
    <location>
        <begin position="395"/>
        <end position="438"/>
    </location>
</feature>
<accession>B3VSF1</accession>
<sequence>MDQDLDQGLITAQYVVLLFADFTSIIGCFCVLVGFWRLKLLRNHITRIISCFCLTSFFKDLISCILTLTQSHRENDFSCYLFAIAINYGSLSCWLWTLCLAVSIYLLIVKRIQEAERLEKYYYLICWGLPLISTIIMLAKGLVERVVGWCWIGGQYTAYRFGIFYVPFFIIFATSAVLVGLTCQYTYNVIHNGVSDNKDRHITYQFKLVNYIIVFLVCWIFAVVNRIINSLNIFDYTCNMLHTYLSISHGFYASLVFIYNNPLMWRYFGAKILSLFTPFGFCLDRAKRLERNKNNNNPSPYSSSRGVFTSGQKSGAGASSASARGTSTGAGIDFDTEEPIEMIQVTGADVIPSTNSLNNSPMISSNTTTNPPSQQQQQHHHNNNGQVVQGQIDIIGDENDNNNNYEYGQTNNNNNNHYTYDYQDYSPPPPKFNLEENV</sequence>
<feature type="transmembrane region" description="Helical" evidence="10">
    <location>
        <begin position="163"/>
        <end position="187"/>
    </location>
</feature>
<dbReference type="GO" id="GO:0030552">
    <property type="term" value="F:cAMP binding"/>
    <property type="evidence" value="ECO:0007669"/>
    <property type="project" value="InterPro"/>
</dbReference>
<proteinExistence type="inferred from homology"/>
<dbReference type="FunFam" id="1.20.1070.10:FF:000404">
    <property type="entry name" value="Cyclic AMP receptor-like protein A"/>
    <property type="match status" value="1"/>
</dbReference>
<dbReference type="GO" id="GO:0007166">
    <property type="term" value="P:cell surface receptor signaling pathway"/>
    <property type="evidence" value="ECO:0007669"/>
    <property type="project" value="InterPro"/>
</dbReference>
<dbReference type="Gene3D" id="1.20.1070.10">
    <property type="entry name" value="Rhodopsin 7-helix transmembrane proteins"/>
    <property type="match status" value="1"/>
</dbReference>
<evidence type="ECO:0000256" key="4">
    <source>
        <dbReference type="ARBA" id="ARBA00022989"/>
    </source>
</evidence>
<evidence type="ECO:0000256" key="6">
    <source>
        <dbReference type="ARBA" id="ARBA00023136"/>
    </source>
</evidence>
<gene>
    <name evidence="12" type="primary">cAR</name>
</gene>
<dbReference type="GO" id="GO:0005886">
    <property type="term" value="C:plasma membrane"/>
    <property type="evidence" value="ECO:0007669"/>
    <property type="project" value="TreeGrafter"/>
</dbReference>
<feature type="region of interest" description="Disordered" evidence="9">
    <location>
        <begin position="292"/>
        <end position="333"/>
    </location>
</feature>
<feature type="domain" description="G-protein coupled receptors family 2 profile 2" evidence="11">
    <location>
        <begin position="10"/>
        <end position="261"/>
    </location>
</feature>
<evidence type="ECO:0000256" key="8">
    <source>
        <dbReference type="ARBA" id="ARBA00023224"/>
    </source>
</evidence>